<feature type="domain" description="FHA" evidence="1">
    <location>
        <begin position="39"/>
        <end position="93"/>
    </location>
</feature>
<dbReference type="PROSITE" id="PS50006">
    <property type="entry name" value="FHA_DOMAIN"/>
    <property type="match status" value="1"/>
</dbReference>
<dbReference type="InterPro" id="IPR000253">
    <property type="entry name" value="FHA_dom"/>
</dbReference>
<gene>
    <name evidence="2" type="ORF">CTAYLR_002663</name>
</gene>
<dbReference type="Gene3D" id="2.60.200.20">
    <property type="match status" value="1"/>
</dbReference>
<dbReference type="Proteomes" id="UP001230188">
    <property type="component" value="Unassembled WGS sequence"/>
</dbReference>
<evidence type="ECO:0000259" key="1">
    <source>
        <dbReference type="PROSITE" id="PS50006"/>
    </source>
</evidence>
<dbReference type="AlphaFoldDB" id="A0AAD7UCR4"/>
<accession>A0AAD7UCR4</accession>
<keyword evidence="3" id="KW-1185">Reference proteome</keyword>
<evidence type="ECO:0000313" key="3">
    <source>
        <dbReference type="Proteomes" id="UP001230188"/>
    </source>
</evidence>
<proteinExistence type="predicted"/>
<comment type="caution">
    <text evidence="2">The sequence shown here is derived from an EMBL/GenBank/DDBJ whole genome shotgun (WGS) entry which is preliminary data.</text>
</comment>
<organism evidence="2 3">
    <name type="scientific">Chrysophaeum taylorii</name>
    <dbReference type="NCBI Taxonomy" id="2483200"/>
    <lineage>
        <taxon>Eukaryota</taxon>
        <taxon>Sar</taxon>
        <taxon>Stramenopiles</taxon>
        <taxon>Ochrophyta</taxon>
        <taxon>Pelagophyceae</taxon>
        <taxon>Pelagomonadales</taxon>
        <taxon>Pelagomonadaceae</taxon>
        <taxon>Chrysophaeum</taxon>
    </lineage>
</organism>
<reference evidence="2" key="1">
    <citation type="submission" date="2023-01" db="EMBL/GenBank/DDBJ databases">
        <title>Metagenome sequencing of chrysophaentin producing Chrysophaeum taylorii.</title>
        <authorList>
            <person name="Davison J."/>
            <person name="Bewley C."/>
        </authorList>
    </citation>
    <scope>NUCLEOTIDE SEQUENCE</scope>
    <source>
        <strain evidence="2">NIES-1699</strain>
    </source>
</reference>
<protein>
    <recommendedName>
        <fullName evidence="1">FHA domain-containing protein</fullName>
    </recommendedName>
</protein>
<sequence>MVEESAAHAYAKLQGKFLYAEEMDEEPAEVDAEIRHTTVRLGRAGEDADDFIALGTTKSMSRHHATIRWLSESDSWQISCLSKNGMVVDQAFYGKGETIELKHKSSE</sequence>
<evidence type="ECO:0000313" key="2">
    <source>
        <dbReference type="EMBL" id="KAJ8601855.1"/>
    </source>
</evidence>
<dbReference type="EMBL" id="JAQMWT010000398">
    <property type="protein sequence ID" value="KAJ8601855.1"/>
    <property type="molecule type" value="Genomic_DNA"/>
</dbReference>
<dbReference type="InterPro" id="IPR008984">
    <property type="entry name" value="SMAD_FHA_dom_sf"/>
</dbReference>
<dbReference type="Pfam" id="PF00498">
    <property type="entry name" value="FHA"/>
    <property type="match status" value="1"/>
</dbReference>
<name>A0AAD7UCR4_9STRA</name>
<dbReference type="SUPFAM" id="SSF49879">
    <property type="entry name" value="SMAD/FHA domain"/>
    <property type="match status" value="1"/>
</dbReference>